<dbReference type="EMBL" id="LN824141">
    <property type="protein sequence ID" value="CEP78294.1"/>
    <property type="molecule type" value="Genomic_DNA"/>
</dbReference>
<dbReference type="HOGENOM" id="CLU_1692585_0_0_0"/>
<dbReference type="KEGG" id="dtn:DTL3_0990"/>
<dbReference type="AlphaFoldDB" id="A0A0C7P335"/>
<sequence>MSSSSFYFKTRFFFVVECIKAKSKQKRFPGFSYTINGQIVEDERIKEIIISIYENSNPNDPTFYFKSVIDKKLFVVFKNQLGIIVNHKKICRLRKELGVVRAYKNHFKHAKKRPNNQEIDALNGFREGNIKFISTTKDGFSPYWILLIRQLFLHR</sequence>
<evidence type="ECO:0000313" key="2">
    <source>
        <dbReference type="Proteomes" id="UP000032809"/>
    </source>
</evidence>
<dbReference type="RefSeq" id="WP_052670379.1">
    <property type="nucleotide sequence ID" value="NZ_LN824141.1"/>
</dbReference>
<keyword evidence="2" id="KW-1185">Reference proteome</keyword>
<evidence type="ECO:0000313" key="1">
    <source>
        <dbReference type="EMBL" id="CEP78294.1"/>
    </source>
</evidence>
<gene>
    <name evidence="1" type="ORF">DTL3_0990</name>
</gene>
<name>A0A0C7P335_DEFTU</name>
<proteinExistence type="predicted"/>
<accession>A0A0C7P335</accession>
<dbReference type="Proteomes" id="UP000032809">
    <property type="component" value="Chromosome I"/>
</dbReference>
<reference evidence="2" key="1">
    <citation type="submission" date="2014-11" db="EMBL/GenBank/DDBJ databases">
        <authorList>
            <person name="Wibberg D."/>
        </authorList>
    </citation>
    <scope>NUCLEOTIDE SEQUENCE [LARGE SCALE GENOMIC DNA]</scope>
    <source>
        <strain evidence="2">L3</strain>
    </source>
</reference>
<evidence type="ECO:0008006" key="3">
    <source>
        <dbReference type="Google" id="ProtNLM"/>
    </source>
</evidence>
<organism evidence="1 2">
    <name type="scientific">Defluviitoga tunisiensis</name>
    <dbReference type="NCBI Taxonomy" id="1006576"/>
    <lineage>
        <taxon>Bacteria</taxon>
        <taxon>Thermotogati</taxon>
        <taxon>Thermotogota</taxon>
        <taxon>Thermotogae</taxon>
        <taxon>Petrotogales</taxon>
        <taxon>Petrotogaceae</taxon>
        <taxon>Defluviitoga</taxon>
    </lineage>
</organism>
<dbReference type="STRING" id="1006576.DTL3_0990"/>
<protein>
    <recommendedName>
        <fullName evidence="3">Transposase</fullName>
    </recommendedName>
</protein>
<dbReference type="OrthoDB" id="46185at2"/>